<evidence type="ECO:0000256" key="1">
    <source>
        <dbReference type="ARBA" id="ARBA00001941"/>
    </source>
</evidence>
<dbReference type="EMBL" id="JAWDKD010000009">
    <property type="protein sequence ID" value="MDV0446676.1"/>
    <property type="molecule type" value="Genomic_DNA"/>
</dbReference>
<name>A0AAE4MIV4_9EURY</name>
<dbReference type="RefSeq" id="WP_338099080.1">
    <property type="nucleotide sequence ID" value="NZ_JAWDKD010000009.1"/>
</dbReference>
<feature type="domain" description="Pyruvate carboxyltransferase" evidence="5">
    <location>
        <begin position="3"/>
        <end position="263"/>
    </location>
</feature>
<organism evidence="6 7">
    <name type="scientific">Methanolapillus africanus</name>
    <dbReference type="NCBI Taxonomy" id="3028297"/>
    <lineage>
        <taxon>Archaea</taxon>
        <taxon>Methanobacteriati</taxon>
        <taxon>Methanobacteriota</taxon>
        <taxon>Stenosarchaea group</taxon>
        <taxon>Methanomicrobia</taxon>
        <taxon>Methanosarcinales</taxon>
        <taxon>Methanosarcinaceae</taxon>
        <taxon>Methanolapillus</taxon>
    </lineage>
</organism>
<evidence type="ECO:0000256" key="2">
    <source>
        <dbReference type="ARBA" id="ARBA00023267"/>
    </source>
</evidence>
<reference evidence="6" key="1">
    <citation type="submission" date="2023-06" db="EMBL/GenBank/DDBJ databases">
        <title>Genome sequence of Methanosarcinaceae archaeon Ag5.</title>
        <authorList>
            <person name="Protasov E."/>
            <person name="Platt K."/>
            <person name="Poehlein A."/>
            <person name="Daniel R."/>
            <person name="Brune A."/>
        </authorList>
    </citation>
    <scope>NUCLEOTIDE SEQUENCE</scope>
    <source>
        <strain evidence="6">Ag5</strain>
    </source>
</reference>
<protein>
    <submittedName>
        <fullName evidence="6">Oxaloacetate decarboxylase alpha chain</fullName>
    </submittedName>
</protein>
<dbReference type="CDD" id="cd06850">
    <property type="entry name" value="biotinyl_domain"/>
    <property type="match status" value="1"/>
</dbReference>
<evidence type="ECO:0000259" key="4">
    <source>
        <dbReference type="PROSITE" id="PS50968"/>
    </source>
</evidence>
<dbReference type="PANTHER" id="PTHR43778">
    <property type="entry name" value="PYRUVATE CARBOXYLASE"/>
    <property type="match status" value="1"/>
</dbReference>
<dbReference type="InterPro" id="IPR000089">
    <property type="entry name" value="Biotin_lipoyl"/>
</dbReference>
<keyword evidence="2" id="KW-0092">Biotin</keyword>
<dbReference type="InterPro" id="IPR005776">
    <property type="entry name" value="OadA"/>
</dbReference>
<dbReference type="NCBIfam" id="NF008985">
    <property type="entry name" value="PRK12331.1"/>
    <property type="match status" value="1"/>
</dbReference>
<dbReference type="InterPro" id="IPR055268">
    <property type="entry name" value="PCB-like"/>
</dbReference>
<comment type="caution">
    <text evidence="6">The sequence shown here is derived from an EMBL/GenBank/DDBJ whole genome shotgun (WGS) entry which is preliminary data.</text>
</comment>
<dbReference type="Pfam" id="PF00682">
    <property type="entry name" value="HMGL-like"/>
    <property type="match status" value="1"/>
</dbReference>
<dbReference type="InterPro" id="IPR000891">
    <property type="entry name" value="PYR_CT"/>
</dbReference>
<dbReference type="Gene3D" id="2.40.50.100">
    <property type="match status" value="1"/>
</dbReference>
<feature type="region of interest" description="Disordered" evidence="3">
    <location>
        <begin position="489"/>
        <end position="517"/>
    </location>
</feature>
<evidence type="ECO:0000259" key="5">
    <source>
        <dbReference type="PROSITE" id="PS50991"/>
    </source>
</evidence>
<evidence type="ECO:0000256" key="3">
    <source>
        <dbReference type="SAM" id="MobiDB-lite"/>
    </source>
</evidence>
<dbReference type="InterPro" id="IPR013785">
    <property type="entry name" value="Aldolase_TIM"/>
</dbReference>
<dbReference type="FunFam" id="2.40.50.100:FF:000003">
    <property type="entry name" value="Acetyl-CoA carboxylase biotin carboxyl carrier protein"/>
    <property type="match status" value="1"/>
</dbReference>
<dbReference type="NCBIfam" id="NF006761">
    <property type="entry name" value="PRK09282.1"/>
    <property type="match status" value="1"/>
</dbReference>
<dbReference type="Pfam" id="PF00364">
    <property type="entry name" value="Biotin_lipoyl"/>
    <property type="match status" value="1"/>
</dbReference>
<dbReference type="GO" id="GO:0008948">
    <property type="term" value="F:oxaloacetate decarboxylase activity"/>
    <property type="evidence" value="ECO:0007669"/>
    <property type="project" value="InterPro"/>
</dbReference>
<feature type="domain" description="Lipoyl-binding" evidence="4">
    <location>
        <begin position="511"/>
        <end position="586"/>
    </location>
</feature>
<sequence>MAVKITETVLRDAHQSLIATRMRTRDMLDVVEMLDKVGYYSLEMWGGATFDTCIRYLNEDPWERLREIKSRMEKTPAQMLLRGQNLVGYRHYADDVVERFVGKAYENGIDIFRIFDAVNDFRNIQSSVKAAKKAGGHVQGTVCYTISPVHTTETFIKMAKTLEEMGSDSICIKDMAGLLSPAAASAIVSGMKQEVSIPICLHSHCTSGMAPITYYAAIEAGVDIIDTAISPFGWGSSQPPTEAMVASLQGTKYDTGIPLESFKEITRFFKNVKDKYSTICDPISETIDTNVLLYQIPGGMLSNLVSQLKEQNALDKYDAVLAEMPRVRAELGYPPLVTPTSQIVGTQAVLNVIMGERYKVIPKEVKDYVRGFYGKTPAPISEEMISRVIEGERPITVRPADLLKPEYEKMKKEAEAQGIAKSEEDILTYILYPAIAPKFLKGEAIEEELACPCSKEAVVADYSGIPNEFRVEVDGTVYEIKVEPIGFEKSGAASSNGNGNGNGSKPAADKSSKAGHPGAVCSSMQGMILSIKTKVGEKVSEGDPICVIEAMKMENAVSSPKGGTVKEIIIAEGDTVANGDVLMIIE</sequence>
<dbReference type="InterPro" id="IPR001882">
    <property type="entry name" value="Biotin_BS"/>
</dbReference>
<dbReference type="GO" id="GO:0005737">
    <property type="term" value="C:cytoplasm"/>
    <property type="evidence" value="ECO:0007669"/>
    <property type="project" value="TreeGrafter"/>
</dbReference>
<dbReference type="InterPro" id="IPR011053">
    <property type="entry name" value="Single_hybrid_motif"/>
</dbReference>
<dbReference type="SUPFAM" id="SSF89000">
    <property type="entry name" value="post-HMGL domain-like"/>
    <property type="match status" value="1"/>
</dbReference>
<gene>
    <name evidence="6" type="primary">oadA</name>
    <name evidence="6" type="ORF">MsAg5_05260</name>
</gene>
<accession>A0AAE4MIV4</accession>
<dbReference type="PANTHER" id="PTHR43778:SF2">
    <property type="entry name" value="PYRUVATE CARBOXYLASE, MITOCHONDRIAL"/>
    <property type="match status" value="1"/>
</dbReference>
<dbReference type="Pfam" id="PF02436">
    <property type="entry name" value="PYC_OADA"/>
    <property type="match status" value="1"/>
</dbReference>
<dbReference type="CDD" id="cd07937">
    <property type="entry name" value="DRE_TIM_PC_TC_5S"/>
    <property type="match status" value="1"/>
</dbReference>
<dbReference type="InterPro" id="IPR003379">
    <property type="entry name" value="Carboxylase_cons_dom"/>
</dbReference>
<evidence type="ECO:0000313" key="6">
    <source>
        <dbReference type="EMBL" id="MDV0446676.1"/>
    </source>
</evidence>
<dbReference type="NCBIfam" id="TIGR01108">
    <property type="entry name" value="oadA"/>
    <property type="match status" value="1"/>
</dbReference>
<dbReference type="SUPFAM" id="SSF51230">
    <property type="entry name" value="Single hybrid motif"/>
    <property type="match status" value="1"/>
</dbReference>
<dbReference type="GO" id="GO:0004736">
    <property type="term" value="F:pyruvate carboxylase activity"/>
    <property type="evidence" value="ECO:0007669"/>
    <property type="project" value="UniProtKB-ARBA"/>
</dbReference>
<dbReference type="PROSITE" id="PS50991">
    <property type="entry name" value="PYR_CT"/>
    <property type="match status" value="1"/>
</dbReference>
<proteinExistence type="predicted"/>
<dbReference type="PROSITE" id="PS50968">
    <property type="entry name" value="BIOTINYL_LIPOYL"/>
    <property type="match status" value="1"/>
</dbReference>
<dbReference type="AlphaFoldDB" id="A0AAE4MIV4"/>
<evidence type="ECO:0000313" key="7">
    <source>
        <dbReference type="Proteomes" id="UP001271789"/>
    </source>
</evidence>
<dbReference type="SUPFAM" id="SSF51569">
    <property type="entry name" value="Aldolase"/>
    <property type="match status" value="1"/>
</dbReference>
<dbReference type="GO" id="GO:0006094">
    <property type="term" value="P:gluconeogenesis"/>
    <property type="evidence" value="ECO:0007669"/>
    <property type="project" value="TreeGrafter"/>
</dbReference>
<dbReference type="Proteomes" id="UP001271789">
    <property type="component" value="Unassembled WGS sequence"/>
</dbReference>
<dbReference type="Gene3D" id="3.20.20.70">
    <property type="entry name" value="Aldolase class I"/>
    <property type="match status" value="1"/>
</dbReference>
<keyword evidence="7" id="KW-1185">Reference proteome</keyword>
<dbReference type="PROSITE" id="PS00188">
    <property type="entry name" value="BIOTIN"/>
    <property type="match status" value="1"/>
</dbReference>
<comment type="cofactor">
    <cofactor evidence="1">
        <name>Co(2+)</name>
        <dbReference type="ChEBI" id="CHEBI:48828"/>
    </cofactor>
</comment>
<dbReference type="GO" id="GO:0006814">
    <property type="term" value="P:sodium ion transport"/>
    <property type="evidence" value="ECO:0007669"/>
    <property type="project" value="InterPro"/>
</dbReference>